<dbReference type="SUPFAM" id="SSF53474">
    <property type="entry name" value="alpha/beta-Hydrolases"/>
    <property type="match status" value="1"/>
</dbReference>
<evidence type="ECO:0000259" key="5">
    <source>
        <dbReference type="Pfam" id="PF00561"/>
    </source>
</evidence>
<accession>A0A376BKY1</accession>
<evidence type="ECO:0000313" key="7">
    <source>
        <dbReference type="Proteomes" id="UP000254209"/>
    </source>
</evidence>
<feature type="domain" description="AB hydrolase-1" evidence="5">
    <location>
        <begin position="4"/>
        <end position="227"/>
    </location>
</feature>
<keyword evidence="1" id="KW-0719">Serine esterase</keyword>
<dbReference type="InterPro" id="IPR010076">
    <property type="entry name" value="BioH"/>
</dbReference>
<dbReference type="RefSeq" id="WP_034295076.1">
    <property type="nucleotide sequence ID" value="NZ_CP091519.2"/>
</dbReference>
<name>A0A376BKY1_9NEIS</name>
<gene>
    <name evidence="6" type="primary">bioH</name>
    <name evidence="6" type="ORF">NCTC10283_00467</name>
</gene>
<keyword evidence="2" id="KW-0963">Cytoplasm</keyword>
<dbReference type="InterPro" id="IPR000073">
    <property type="entry name" value="AB_hydrolase_1"/>
</dbReference>
<keyword evidence="3" id="KW-0093">Biotin biosynthesis</keyword>
<evidence type="ECO:0000256" key="2">
    <source>
        <dbReference type="ARBA" id="ARBA00022490"/>
    </source>
</evidence>
<dbReference type="NCBIfam" id="TIGR01738">
    <property type="entry name" value="bioH"/>
    <property type="match status" value="1"/>
</dbReference>
<dbReference type="EMBL" id="UFSO01000002">
    <property type="protein sequence ID" value="SSY70379.1"/>
    <property type="molecule type" value="Genomic_DNA"/>
</dbReference>
<dbReference type="Proteomes" id="UP000254209">
    <property type="component" value="Unassembled WGS sequence"/>
</dbReference>
<evidence type="ECO:0000256" key="3">
    <source>
        <dbReference type="ARBA" id="ARBA00022756"/>
    </source>
</evidence>
<protein>
    <submittedName>
        <fullName evidence="6">Pimelyl-[acyl-carrier protein] methyl ester esterase</fullName>
        <ecNumber evidence="6">3.1.1.85</ecNumber>
    </submittedName>
</protein>
<dbReference type="InterPro" id="IPR050266">
    <property type="entry name" value="AB_hydrolase_sf"/>
</dbReference>
<organism evidence="6 7">
    <name type="scientific">Alysiella crassa</name>
    <dbReference type="NCBI Taxonomy" id="153491"/>
    <lineage>
        <taxon>Bacteria</taxon>
        <taxon>Pseudomonadati</taxon>
        <taxon>Pseudomonadota</taxon>
        <taxon>Betaproteobacteria</taxon>
        <taxon>Neisseriales</taxon>
        <taxon>Neisseriaceae</taxon>
        <taxon>Alysiella</taxon>
    </lineage>
</organism>
<dbReference type="PANTHER" id="PTHR43798:SF31">
    <property type="entry name" value="AB HYDROLASE SUPERFAMILY PROTEIN YCLE"/>
    <property type="match status" value="1"/>
</dbReference>
<dbReference type="InterPro" id="IPR029058">
    <property type="entry name" value="AB_hydrolase_fold"/>
</dbReference>
<sequence>MTTHLCLIHGWAVNGAIFNEFRRRLPENWHTSAPHLLGHGDNAQDFDLLAAADTMAANLPDNSFVLGWSLGGLVALHMAARFPERIKGLILCNTFAKFQAAADYPQGLNAHSLQRMTVLFQEDYPKYLRQFLELQLLHNADRKQILNEILPDTMRYGTPTALQSALAAIEHADARQLLPKIATPTLLLYGGKDTITPPRMGEYLAANLPHAEFHLIDKAAHAPFLSHADVCADVLADWVERVSQA</sequence>
<dbReference type="STRING" id="1120980.GCA_000745955_02269"/>
<dbReference type="Gene3D" id="3.40.50.1820">
    <property type="entry name" value="alpha/beta hydrolase"/>
    <property type="match status" value="1"/>
</dbReference>
<dbReference type="EC" id="3.1.1.85" evidence="6"/>
<reference evidence="6 7" key="1">
    <citation type="submission" date="2018-06" db="EMBL/GenBank/DDBJ databases">
        <authorList>
            <consortium name="Pathogen Informatics"/>
            <person name="Doyle S."/>
        </authorList>
    </citation>
    <scope>NUCLEOTIDE SEQUENCE [LARGE SCALE GENOMIC DNA]</scope>
    <source>
        <strain evidence="6 7">NCTC10283</strain>
    </source>
</reference>
<evidence type="ECO:0000313" key="6">
    <source>
        <dbReference type="EMBL" id="SSY70379.1"/>
    </source>
</evidence>
<keyword evidence="7" id="KW-1185">Reference proteome</keyword>
<dbReference type="OrthoDB" id="9798888at2"/>
<evidence type="ECO:0000256" key="1">
    <source>
        <dbReference type="ARBA" id="ARBA00022487"/>
    </source>
</evidence>
<dbReference type="Pfam" id="PF00561">
    <property type="entry name" value="Abhydrolase_1"/>
    <property type="match status" value="1"/>
</dbReference>
<dbReference type="GO" id="GO:0009102">
    <property type="term" value="P:biotin biosynthetic process"/>
    <property type="evidence" value="ECO:0007669"/>
    <property type="project" value="UniProtKB-KW"/>
</dbReference>
<evidence type="ECO:0000256" key="4">
    <source>
        <dbReference type="ARBA" id="ARBA00022801"/>
    </source>
</evidence>
<keyword evidence="4 6" id="KW-0378">Hydrolase</keyword>
<dbReference type="PANTHER" id="PTHR43798">
    <property type="entry name" value="MONOACYLGLYCEROL LIPASE"/>
    <property type="match status" value="1"/>
</dbReference>
<proteinExistence type="predicted"/>
<dbReference type="GO" id="GO:0090499">
    <property type="term" value="F:pimelyl-[acyl-carrier protein] methyl ester esterase activity"/>
    <property type="evidence" value="ECO:0007669"/>
    <property type="project" value="UniProtKB-EC"/>
</dbReference>
<dbReference type="AlphaFoldDB" id="A0A376BKY1"/>
<dbReference type="GO" id="GO:0016020">
    <property type="term" value="C:membrane"/>
    <property type="evidence" value="ECO:0007669"/>
    <property type="project" value="TreeGrafter"/>
</dbReference>